<feature type="transmembrane region" description="Helical" evidence="6">
    <location>
        <begin position="196"/>
        <end position="212"/>
    </location>
</feature>
<feature type="transmembrane region" description="Helical" evidence="6">
    <location>
        <begin position="153"/>
        <end position="175"/>
    </location>
</feature>
<comment type="subcellular location">
    <subcellularLocation>
        <location evidence="1">Cell membrane</location>
        <topology evidence="1">Multi-pass membrane protein</topology>
    </subcellularLocation>
</comment>
<protein>
    <submittedName>
        <fullName evidence="8">DipZ protein</fullName>
    </submittedName>
</protein>
<dbReference type="Gene3D" id="2.60.120.260">
    <property type="entry name" value="Galactose-binding domain-like"/>
    <property type="match status" value="1"/>
</dbReference>
<dbReference type="InterPro" id="IPR041017">
    <property type="entry name" value="Thioredoxin_10"/>
</dbReference>
<feature type="transmembrane region" description="Helical" evidence="6">
    <location>
        <begin position="71"/>
        <end position="89"/>
    </location>
</feature>
<dbReference type="InterPro" id="IPR003834">
    <property type="entry name" value="Cyt_c_assmbl_TM_dom"/>
</dbReference>
<name>A0A0H4T6P4_9BACT</name>
<dbReference type="PANTHER" id="PTHR42852:SF13">
    <property type="entry name" value="PROTEIN DIPZ"/>
    <property type="match status" value="1"/>
</dbReference>
<dbReference type="PANTHER" id="PTHR42852">
    <property type="entry name" value="THIOL:DISULFIDE INTERCHANGE PROTEIN DSBE"/>
    <property type="match status" value="1"/>
</dbReference>
<evidence type="ECO:0000256" key="2">
    <source>
        <dbReference type="ARBA" id="ARBA00022475"/>
    </source>
</evidence>
<evidence type="ECO:0000256" key="5">
    <source>
        <dbReference type="ARBA" id="ARBA00023136"/>
    </source>
</evidence>
<organism evidence="8">
    <name type="scientific">uncultured Microgenomates bacterium Rifle_16ft_4_minimus_38077</name>
    <dbReference type="NCBI Taxonomy" id="1665117"/>
    <lineage>
        <taxon>Bacteria</taxon>
        <taxon>Candidatus Microgenomatota</taxon>
        <taxon>environmental samples</taxon>
    </lineage>
</organism>
<dbReference type="Pfam" id="PF02683">
    <property type="entry name" value="DsbD_TM"/>
    <property type="match status" value="1"/>
</dbReference>
<dbReference type="GO" id="GO:0016209">
    <property type="term" value="F:antioxidant activity"/>
    <property type="evidence" value="ECO:0007669"/>
    <property type="project" value="InterPro"/>
</dbReference>
<proteinExistence type="predicted"/>
<dbReference type="InterPro" id="IPR036249">
    <property type="entry name" value="Thioredoxin-like_sf"/>
</dbReference>
<evidence type="ECO:0000259" key="7">
    <source>
        <dbReference type="PROSITE" id="PS51352"/>
    </source>
</evidence>
<evidence type="ECO:0000256" key="6">
    <source>
        <dbReference type="SAM" id="Phobius"/>
    </source>
</evidence>
<reference evidence="8" key="1">
    <citation type="journal article" date="2015" name="ISME J.">
        <title>Aquifer environment selects for microbial species cohorts in sediment and groundwater.</title>
        <authorList>
            <person name="Hug L.A."/>
            <person name="Thomas B.C."/>
            <person name="Brown C.T."/>
            <person name="Frischkorn K.R."/>
            <person name="Williams K.H."/>
            <person name="Tringe S.G."/>
            <person name="Banfield J.F."/>
        </authorList>
    </citation>
    <scope>NUCLEOTIDE SEQUENCE</scope>
</reference>
<evidence type="ECO:0000256" key="1">
    <source>
        <dbReference type="ARBA" id="ARBA00004651"/>
    </source>
</evidence>
<dbReference type="Pfam" id="PF17991">
    <property type="entry name" value="Thioredoxin_10"/>
    <property type="match status" value="1"/>
</dbReference>
<keyword evidence="4 6" id="KW-1133">Transmembrane helix</keyword>
<keyword evidence="2" id="KW-1003">Cell membrane</keyword>
<evidence type="ECO:0000256" key="4">
    <source>
        <dbReference type="ARBA" id="ARBA00022989"/>
    </source>
</evidence>
<dbReference type="InterPro" id="IPR050553">
    <property type="entry name" value="Thioredoxin_ResA/DsbE_sf"/>
</dbReference>
<keyword evidence="3 6" id="KW-0812">Transmembrane</keyword>
<feature type="transmembrane region" description="Helical" evidence="6">
    <location>
        <begin position="41"/>
        <end position="65"/>
    </location>
</feature>
<feature type="transmembrane region" description="Helical" evidence="6">
    <location>
        <begin position="120"/>
        <end position="147"/>
    </location>
</feature>
<dbReference type="GO" id="GO:0017004">
    <property type="term" value="P:cytochrome complex assembly"/>
    <property type="evidence" value="ECO:0007669"/>
    <property type="project" value="InterPro"/>
</dbReference>
<feature type="transmembrane region" description="Helical" evidence="6">
    <location>
        <begin position="6"/>
        <end position="29"/>
    </location>
</feature>
<dbReference type="Pfam" id="PF00578">
    <property type="entry name" value="AhpC-TSA"/>
    <property type="match status" value="1"/>
</dbReference>
<evidence type="ECO:0000256" key="3">
    <source>
        <dbReference type="ARBA" id="ARBA00022692"/>
    </source>
</evidence>
<dbReference type="Gene3D" id="3.40.30.10">
    <property type="entry name" value="Glutaredoxin"/>
    <property type="match status" value="1"/>
</dbReference>
<evidence type="ECO:0000313" key="8">
    <source>
        <dbReference type="EMBL" id="AKQ03468.1"/>
    </source>
</evidence>
<dbReference type="AlphaFoldDB" id="A0A0H4T6P4"/>
<dbReference type="EMBL" id="KT007014">
    <property type="protein sequence ID" value="AKQ03468.1"/>
    <property type="molecule type" value="Genomic_DNA"/>
</dbReference>
<dbReference type="InterPro" id="IPR013766">
    <property type="entry name" value="Thioredoxin_domain"/>
</dbReference>
<dbReference type="GO" id="GO:0005886">
    <property type="term" value="C:plasma membrane"/>
    <property type="evidence" value="ECO:0007669"/>
    <property type="project" value="UniProtKB-SubCell"/>
</dbReference>
<dbReference type="SUPFAM" id="SSF52833">
    <property type="entry name" value="Thioredoxin-like"/>
    <property type="match status" value="1"/>
</dbReference>
<dbReference type="PROSITE" id="PS51352">
    <property type="entry name" value="THIOREDOXIN_2"/>
    <property type="match status" value="1"/>
</dbReference>
<dbReference type="CDD" id="cd03012">
    <property type="entry name" value="TlpA_like_DipZ_like"/>
    <property type="match status" value="1"/>
</dbReference>
<sequence>MLILIAFSFLAGIVTILSPCILPIAPIILSSSLGGGRRRPLGVVTGFILSFSVFTLFLTSLVRAVGISPEVLRSISIIIIFVFGASLLIPKFQIHLERLFTKLASLTPNVSEKSGFSGGLLIGVSVGLLWTPCVGPILGSVISLALTGTVTKVALLITLSYSVGTAIPMLAIVYGGRSLLNRVPWLLRNTAKIQKIFGIIMILTAIAIYFNIDRNFQAYILDKFPNYGVGLTKLEDNKQVKDQIGRLEEEEELRKEDMGKPMFELIEDMGRAPEIIPGGQWFNTSASSVQDLPELAEKRMALESLRGKVVLIDFWTYTCINCIRTIPYLNSWHEKYSDNGLVIIGVHTPEFEFEKSAKNVAQAIADFEIKYPVVQDNNYATWRAYDNRYWPAKYLINKDGRISYTHFGEGAYDKTEEIIQSLLAEAGNEINEEIDNPTYSIFSRTPELYLGYSRMQYFATPYQLIPDKKYIYSSPEMIARNNFAFTGEWEVGSEYSMPSAGATLSVEFEAKDVFLVMRPKIGEIGRLKVYLDGKSIENQDAKGEDVETDEVVVDSDRLYKLIHLESPGQHNLRLEFQDSNLEVYAFTFG</sequence>
<dbReference type="GO" id="GO:0016491">
    <property type="term" value="F:oxidoreductase activity"/>
    <property type="evidence" value="ECO:0007669"/>
    <property type="project" value="InterPro"/>
</dbReference>
<feature type="domain" description="Thioredoxin" evidence="7">
    <location>
        <begin position="254"/>
        <end position="424"/>
    </location>
</feature>
<dbReference type="InterPro" id="IPR000866">
    <property type="entry name" value="AhpC/TSA"/>
</dbReference>
<keyword evidence="5 6" id="KW-0472">Membrane</keyword>
<accession>A0A0H4T6P4</accession>